<dbReference type="RefSeq" id="WP_373635594.1">
    <property type="nucleotide sequence ID" value="NZ_CP151767.2"/>
</dbReference>
<protein>
    <submittedName>
        <fullName evidence="2">DUF1801 domain-containing protein</fullName>
    </submittedName>
</protein>
<dbReference type="EMBL" id="CP151767">
    <property type="protein sequence ID" value="XFU26713.1"/>
    <property type="molecule type" value="Genomic_DNA"/>
</dbReference>
<dbReference type="InterPro" id="IPR014922">
    <property type="entry name" value="YdhG-like"/>
</dbReference>
<organism evidence="2 3">
    <name type="scientific">Yoonia rhodophyticola</name>
    <dbReference type="NCBI Taxonomy" id="3137370"/>
    <lineage>
        <taxon>Bacteria</taxon>
        <taxon>Pseudomonadati</taxon>
        <taxon>Pseudomonadota</taxon>
        <taxon>Alphaproteobacteria</taxon>
        <taxon>Rhodobacterales</taxon>
        <taxon>Paracoccaceae</taxon>
        <taxon>Yoonia</taxon>
    </lineage>
</organism>
<name>A0ABZ3JCQ0_9RHOB</name>
<dbReference type="Pfam" id="PF08818">
    <property type="entry name" value="DUF1801"/>
    <property type="match status" value="1"/>
</dbReference>
<sequence length="119" mass="13353">MKNPDVDAWLDAYDNPMKPVVEALREVILDADPRVSETIKWQAPTFVYKGNIASFFPRSRKHASLMFHKGADIPGDFQNLMGDGKDARSFKAATLEEVDQKSAELRAIIKAWCALQDAD</sequence>
<proteinExistence type="predicted"/>
<gene>
    <name evidence="2" type="ORF">AABB31_23035</name>
</gene>
<evidence type="ECO:0000259" key="1">
    <source>
        <dbReference type="Pfam" id="PF08818"/>
    </source>
</evidence>
<evidence type="ECO:0000313" key="2">
    <source>
        <dbReference type="EMBL" id="XFU26713.1"/>
    </source>
</evidence>
<evidence type="ECO:0000313" key="3">
    <source>
        <dbReference type="Proteomes" id="UP001470809"/>
    </source>
</evidence>
<dbReference type="SUPFAM" id="SSF159888">
    <property type="entry name" value="YdhG-like"/>
    <property type="match status" value="1"/>
</dbReference>
<keyword evidence="3" id="KW-1185">Reference proteome</keyword>
<dbReference type="Proteomes" id="UP001470809">
    <property type="component" value="Chromosome"/>
</dbReference>
<reference evidence="2 3" key="2">
    <citation type="submission" date="2024-08" db="EMBL/GenBank/DDBJ databases">
        <title>Phylogenomic analyses of a clade within the roseobacter group suggest taxonomic reassignments of species of the genera Aestuariivita, Citreicella, Loktanella, Nautella, Pelagibaca, Ruegeria, Thalassobius, Thiobacimonas and Tropicibacter, and the proposal o.</title>
        <authorList>
            <person name="Jeon C.O."/>
        </authorList>
    </citation>
    <scope>NUCLEOTIDE SEQUENCE [LARGE SCALE GENOMIC DNA]</scope>
    <source>
        <strain evidence="2 3">SS1-5</strain>
    </source>
</reference>
<reference evidence="3" key="1">
    <citation type="submission" date="2024-04" db="EMBL/GenBank/DDBJ databases">
        <title>Phylogenomic analyses of a clade within the roseobacter group suggest taxonomic reassignments of species of the genera Aestuariivita, Citreicella, Loktanella, Nautella, Pelagibaca, Ruegeria, Thalassobius, Thiobacimonas and Tropicibacter, and the proposal o.</title>
        <authorList>
            <person name="Jeon C.O."/>
        </authorList>
    </citation>
    <scope>NUCLEOTIDE SEQUENCE [LARGE SCALE GENOMIC DNA]</scope>
    <source>
        <strain evidence="3">SS1-5</strain>
    </source>
</reference>
<dbReference type="Gene3D" id="3.90.1150.200">
    <property type="match status" value="1"/>
</dbReference>
<accession>A0ABZ3JCQ0</accession>
<feature type="domain" description="YdhG-like" evidence="1">
    <location>
        <begin position="18"/>
        <end position="112"/>
    </location>
</feature>